<name>A0AA37RYV1_9GAMM</name>
<dbReference type="PRINTS" id="PR00411">
    <property type="entry name" value="PNDRDTASEI"/>
</dbReference>
<keyword evidence="3" id="KW-0274">FAD</keyword>
<evidence type="ECO:0000256" key="1">
    <source>
        <dbReference type="ARBA" id="ARBA00001974"/>
    </source>
</evidence>
<feature type="domain" description="RsdA/BaiN/AoA(So)-like insert" evidence="5">
    <location>
        <begin position="189"/>
        <end position="339"/>
    </location>
</feature>
<feature type="domain" description="RsdA/BaiN/AoA(So)-like Rossmann fold-like" evidence="4">
    <location>
        <begin position="6"/>
        <end position="391"/>
    </location>
</feature>
<proteinExistence type="predicted"/>
<dbReference type="Gene3D" id="2.40.30.10">
    <property type="entry name" value="Translation factors"/>
    <property type="match status" value="1"/>
</dbReference>
<dbReference type="SUPFAM" id="SSF51905">
    <property type="entry name" value="FAD/NAD(P)-binding domain"/>
    <property type="match status" value="1"/>
</dbReference>
<comment type="cofactor">
    <cofactor evidence="1">
        <name>FAD</name>
        <dbReference type="ChEBI" id="CHEBI:57692"/>
    </cofactor>
</comment>
<dbReference type="Pfam" id="PF03486">
    <property type="entry name" value="HI0933_like"/>
    <property type="match status" value="1"/>
</dbReference>
<evidence type="ECO:0000259" key="5">
    <source>
        <dbReference type="Pfam" id="PF22780"/>
    </source>
</evidence>
<organism evidence="6 7">
    <name type="scientific">Paraferrimonas sedimenticola</name>
    <dbReference type="NCBI Taxonomy" id="375674"/>
    <lineage>
        <taxon>Bacteria</taxon>
        <taxon>Pseudomonadati</taxon>
        <taxon>Pseudomonadota</taxon>
        <taxon>Gammaproteobacteria</taxon>
        <taxon>Alteromonadales</taxon>
        <taxon>Ferrimonadaceae</taxon>
        <taxon>Paraferrimonas</taxon>
    </lineage>
</organism>
<comment type="caution">
    <text evidence="6">The sequence shown here is derived from an EMBL/GenBank/DDBJ whole genome shotgun (WGS) entry which is preliminary data.</text>
</comment>
<dbReference type="NCBIfam" id="TIGR00275">
    <property type="entry name" value="aminoacetone oxidase family FAD-binding enzyme"/>
    <property type="match status" value="1"/>
</dbReference>
<evidence type="ECO:0000313" key="7">
    <source>
        <dbReference type="Proteomes" id="UP001161422"/>
    </source>
</evidence>
<gene>
    <name evidence="6" type="primary">yhiN</name>
    <name evidence="6" type="ORF">GCM10007895_31100</name>
</gene>
<dbReference type="Proteomes" id="UP001161422">
    <property type="component" value="Unassembled WGS sequence"/>
</dbReference>
<evidence type="ECO:0000259" key="4">
    <source>
        <dbReference type="Pfam" id="PF03486"/>
    </source>
</evidence>
<sequence length="397" mass="43201">MAEQFDVVIIGAGAAGLMCAATAGYQGQSVLVLDNAKKPGRKILIAGGGKCNFTNTRVEPQHFICDNPHFVKSALARYPSSEFIELVERHGIDIEERDHGQLFCQHSAKDIVDMLLTECDWAGNQIRLRHEILSIQASAKGYLVNTNQGEFQAANLVIATGGLSMPKLGATPFGYQVAEQFGLSMANTRAGLVPFTLHDHDKTKFEPLSGVSLPVVISAENGVSFARDLLFTHRGLSGPAALQISNYWRPGESVSIDYLPQKPVLETLGAMAQSKPKQTLKNALARLLPKRLVETLFDEAQLEIQISQLNKALQAQIEQQVHRFAIRPNATEGYRTAEVTLGGVCTDELSSKTMEAKKAPGLYFIGEVVDVTGWLGGFNFQWAWSSGVACGLAMTNR</sequence>
<dbReference type="Gene3D" id="3.50.50.60">
    <property type="entry name" value="FAD/NAD(P)-binding domain"/>
    <property type="match status" value="1"/>
</dbReference>
<dbReference type="AlphaFoldDB" id="A0AA37RYV1"/>
<dbReference type="EMBL" id="BSNC01000011">
    <property type="protein sequence ID" value="GLP97803.1"/>
    <property type="molecule type" value="Genomic_DNA"/>
</dbReference>
<dbReference type="PANTHER" id="PTHR42887">
    <property type="entry name" value="OS12G0638800 PROTEIN"/>
    <property type="match status" value="1"/>
</dbReference>
<accession>A0AA37RYV1</accession>
<dbReference type="SUPFAM" id="SSF160996">
    <property type="entry name" value="HI0933 insert domain-like"/>
    <property type="match status" value="1"/>
</dbReference>
<dbReference type="InterPro" id="IPR057661">
    <property type="entry name" value="RsdA/BaiN/AoA(So)_Rossmann"/>
</dbReference>
<dbReference type="Gene3D" id="1.10.8.260">
    <property type="entry name" value="HI0933 insert domain-like"/>
    <property type="match status" value="1"/>
</dbReference>
<protein>
    <submittedName>
        <fullName evidence="6">HI0933 family flavoprotein YhiN</fullName>
    </submittedName>
</protein>
<dbReference type="InterPro" id="IPR036188">
    <property type="entry name" value="FAD/NAD-bd_sf"/>
</dbReference>
<dbReference type="InterPro" id="IPR004792">
    <property type="entry name" value="BaiN-like"/>
</dbReference>
<evidence type="ECO:0000256" key="2">
    <source>
        <dbReference type="ARBA" id="ARBA00022630"/>
    </source>
</evidence>
<reference evidence="6" key="1">
    <citation type="journal article" date="2014" name="Int. J. Syst. Evol. Microbiol.">
        <title>Complete genome sequence of Corynebacterium casei LMG S-19264T (=DSM 44701T), isolated from a smear-ripened cheese.</title>
        <authorList>
            <consortium name="US DOE Joint Genome Institute (JGI-PGF)"/>
            <person name="Walter F."/>
            <person name="Albersmeier A."/>
            <person name="Kalinowski J."/>
            <person name="Ruckert C."/>
        </authorList>
    </citation>
    <scope>NUCLEOTIDE SEQUENCE</scope>
    <source>
        <strain evidence="6">NBRC 101628</strain>
    </source>
</reference>
<dbReference type="InterPro" id="IPR023166">
    <property type="entry name" value="BaiN-like_dom_sf"/>
</dbReference>
<keyword evidence="7" id="KW-1185">Reference proteome</keyword>
<dbReference type="PANTHER" id="PTHR42887:SF2">
    <property type="entry name" value="OS12G0638800 PROTEIN"/>
    <property type="match status" value="1"/>
</dbReference>
<dbReference type="Pfam" id="PF22780">
    <property type="entry name" value="HI0933_like_1st"/>
    <property type="match status" value="1"/>
</dbReference>
<reference evidence="6" key="2">
    <citation type="submission" date="2023-01" db="EMBL/GenBank/DDBJ databases">
        <title>Draft genome sequence of Paraferrimonas sedimenticola strain NBRC 101628.</title>
        <authorList>
            <person name="Sun Q."/>
            <person name="Mori K."/>
        </authorList>
    </citation>
    <scope>NUCLEOTIDE SEQUENCE</scope>
    <source>
        <strain evidence="6">NBRC 101628</strain>
    </source>
</reference>
<dbReference type="PRINTS" id="PR00368">
    <property type="entry name" value="FADPNR"/>
</dbReference>
<dbReference type="InterPro" id="IPR055178">
    <property type="entry name" value="RsdA/BaiN/AoA(So)-like_dom"/>
</dbReference>
<keyword evidence="2" id="KW-0285">Flavoprotein</keyword>
<evidence type="ECO:0000256" key="3">
    <source>
        <dbReference type="ARBA" id="ARBA00022827"/>
    </source>
</evidence>
<evidence type="ECO:0000313" key="6">
    <source>
        <dbReference type="EMBL" id="GLP97803.1"/>
    </source>
</evidence>